<dbReference type="PANTHER" id="PTHR30126">
    <property type="entry name" value="HTH-TYPE TRANSCRIPTIONAL REGULATOR"/>
    <property type="match status" value="1"/>
</dbReference>
<dbReference type="GO" id="GO:0003700">
    <property type="term" value="F:DNA-binding transcription factor activity"/>
    <property type="evidence" value="ECO:0007669"/>
    <property type="project" value="InterPro"/>
</dbReference>
<feature type="domain" description="HTH lysR-type" evidence="5">
    <location>
        <begin position="1"/>
        <end position="58"/>
    </location>
</feature>
<dbReference type="InterPro" id="IPR036390">
    <property type="entry name" value="WH_DNA-bd_sf"/>
</dbReference>
<dbReference type="InterPro" id="IPR036388">
    <property type="entry name" value="WH-like_DNA-bd_sf"/>
</dbReference>
<evidence type="ECO:0000313" key="6">
    <source>
        <dbReference type="EMBL" id="CUO10346.1"/>
    </source>
</evidence>
<dbReference type="SUPFAM" id="SSF46785">
    <property type="entry name" value="Winged helix' DNA-binding domain"/>
    <property type="match status" value="1"/>
</dbReference>
<dbReference type="CDD" id="cd05466">
    <property type="entry name" value="PBP2_LTTR_substrate"/>
    <property type="match status" value="1"/>
</dbReference>
<organism evidence="6 7">
    <name type="scientific">Faecalicatena contorta</name>
    <dbReference type="NCBI Taxonomy" id="39482"/>
    <lineage>
        <taxon>Bacteria</taxon>
        <taxon>Bacillati</taxon>
        <taxon>Bacillota</taxon>
        <taxon>Clostridia</taxon>
        <taxon>Lachnospirales</taxon>
        <taxon>Lachnospiraceae</taxon>
        <taxon>Faecalicatena</taxon>
    </lineage>
</organism>
<dbReference type="Pfam" id="PF00126">
    <property type="entry name" value="HTH_1"/>
    <property type="match status" value="1"/>
</dbReference>
<evidence type="ECO:0000259" key="5">
    <source>
        <dbReference type="PROSITE" id="PS50931"/>
    </source>
</evidence>
<sequence>MEIKDLKYFVEIAEQKSMRKAAASLYVSQPNLTRAIQSLEHEFGSALLNRTNKGVEMTTFGEGFYYYAKSILKQVDEISKIKMSTENYIESRISIAIGKLIMRDDMIYQYYETIRARRTGIHIIETTIEDVLNQVEQTKADIGIVTINNMQRAAFHKLTELKELEMHEIGEGTLYIHIGKKNPFYERTTIDAEELLPYSRVRLPLDFFANINNSTTIDGKLQVSDFDKTIQMNNYHAIINMVKRTDSFIFGNKWQVEELKRGQINSLLLNHCDVHQKLIWIKRKREILSPQAEDFLKLFMDCYAD</sequence>
<dbReference type="PRINTS" id="PR00039">
    <property type="entry name" value="HTHLYSR"/>
</dbReference>
<dbReference type="InterPro" id="IPR000847">
    <property type="entry name" value="LysR_HTH_N"/>
</dbReference>
<dbReference type="Proteomes" id="UP000095544">
    <property type="component" value="Unassembled WGS sequence"/>
</dbReference>
<gene>
    <name evidence="6" type="primary">catM_1</name>
    <name evidence="6" type="ORF">ERS852491_01283</name>
</gene>
<evidence type="ECO:0000256" key="1">
    <source>
        <dbReference type="ARBA" id="ARBA00009437"/>
    </source>
</evidence>
<dbReference type="InterPro" id="IPR005119">
    <property type="entry name" value="LysR_subst-bd"/>
</dbReference>
<dbReference type="PANTHER" id="PTHR30126:SF40">
    <property type="entry name" value="HTH-TYPE TRANSCRIPTIONAL REGULATOR GLTR"/>
    <property type="match status" value="1"/>
</dbReference>
<keyword evidence="2" id="KW-0805">Transcription regulation</keyword>
<keyword evidence="3" id="KW-0238">DNA-binding</keyword>
<dbReference type="GO" id="GO:0000976">
    <property type="term" value="F:transcription cis-regulatory region binding"/>
    <property type="evidence" value="ECO:0007669"/>
    <property type="project" value="TreeGrafter"/>
</dbReference>
<dbReference type="Gene3D" id="1.10.10.10">
    <property type="entry name" value="Winged helix-like DNA-binding domain superfamily/Winged helix DNA-binding domain"/>
    <property type="match status" value="1"/>
</dbReference>
<evidence type="ECO:0000313" key="7">
    <source>
        <dbReference type="Proteomes" id="UP000095544"/>
    </source>
</evidence>
<dbReference type="OrthoDB" id="9785745at2"/>
<keyword evidence="4" id="KW-0804">Transcription</keyword>
<evidence type="ECO:0000256" key="3">
    <source>
        <dbReference type="ARBA" id="ARBA00023125"/>
    </source>
</evidence>
<evidence type="ECO:0000256" key="2">
    <source>
        <dbReference type="ARBA" id="ARBA00023015"/>
    </source>
</evidence>
<dbReference type="Pfam" id="PF03466">
    <property type="entry name" value="LysR_substrate"/>
    <property type="match status" value="1"/>
</dbReference>
<name>A0A174CFS1_9FIRM</name>
<comment type="similarity">
    <text evidence="1">Belongs to the LysR transcriptional regulatory family.</text>
</comment>
<dbReference type="PROSITE" id="PS50931">
    <property type="entry name" value="HTH_LYSR"/>
    <property type="match status" value="1"/>
</dbReference>
<dbReference type="FunFam" id="1.10.10.10:FF:000001">
    <property type="entry name" value="LysR family transcriptional regulator"/>
    <property type="match status" value="1"/>
</dbReference>
<dbReference type="EMBL" id="CYZU01000009">
    <property type="protein sequence ID" value="CUO10346.1"/>
    <property type="molecule type" value="Genomic_DNA"/>
</dbReference>
<dbReference type="STRING" id="39482.ERS852491_01283"/>
<dbReference type="RefSeq" id="WP_055152028.1">
    <property type="nucleotide sequence ID" value="NZ_CYZU01000009.1"/>
</dbReference>
<dbReference type="AlphaFoldDB" id="A0A174CFS1"/>
<proteinExistence type="inferred from homology"/>
<evidence type="ECO:0000256" key="4">
    <source>
        <dbReference type="ARBA" id="ARBA00023163"/>
    </source>
</evidence>
<accession>A0A174CFS1</accession>
<dbReference type="Gene3D" id="3.40.190.290">
    <property type="match status" value="1"/>
</dbReference>
<protein>
    <submittedName>
        <fullName evidence="6">Cat operon transcriptional regulator</fullName>
    </submittedName>
</protein>
<dbReference type="SUPFAM" id="SSF53850">
    <property type="entry name" value="Periplasmic binding protein-like II"/>
    <property type="match status" value="1"/>
</dbReference>
<reference evidence="6 7" key="1">
    <citation type="submission" date="2015-09" db="EMBL/GenBank/DDBJ databases">
        <authorList>
            <consortium name="Pathogen Informatics"/>
        </authorList>
    </citation>
    <scope>NUCLEOTIDE SEQUENCE [LARGE SCALE GENOMIC DNA]</scope>
    <source>
        <strain evidence="6 7">2789STDY5834876</strain>
    </source>
</reference>